<feature type="compositionally biased region" description="Basic residues" evidence="1">
    <location>
        <begin position="141"/>
        <end position="161"/>
    </location>
</feature>
<name>W4JSE7_HETIT</name>
<sequence length="435" mass="47513">MGMDLRVCPFNLAHAPRTISRSRAKFAEDSRQGGFRAPSLRLDRLERCRAPSSVKSRNSQTNTNPPTHPPTDDRKQNQNHFGPPRAPPPSHPAVHIQTRPGRTARALQTHLIMHGHVSRPPPPPPPPAAPRRSLLGDLKRPHERRRNARPPKPPRHAPTRKPARDRPDPRSVARSVAARYRVSNPCLVARAAARAPYSRRCARALREAARCALSPCVGAARTRALSCRDDEVKDEDAVTAAGGCVPRAVPLPLSLLSVCIARRVAAMENAGLMPYDTTNIPKNERRGRKTLRVSARPSALTRRRPHPDQVGPRARARSALAAPPSTARCRRTMHGSVSRPPPLPPPAASRRSLLSDLKRPHERRSKARLSEASAKGSHTTAYRPRGGPTCARPHHVSASPRAAPAGGLFGGCWQRRTDDAHEDADGASRAVRATE</sequence>
<reference evidence="2 3" key="1">
    <citation type="journal article" date="2012" name="New Phytol.">
        <title>Insight into trade-off between wood decay and parasitism from the genome of a fungal forest pathogen.</title>
        <authorList>
            <person name="Olson A."/>
            <person name="Aerts A."/>
            <person name="Asiegbu F."/>
            <person name="Belbahri L."/>
            <person name="Bouzid O."/>
            <person name="Broberg A."/>
            <person name="Canback B."/>
            <person name="Coutinho P.M."/>
            <person name="Cullen D."/>
            <person name="Dalman K."/>
            <person name="Deflorio G."/>
            <person name="van Diepen L.T."/>
            <person name="Dunand C."/>
            <person name="Duplessis S."/>
            <person name="Durling M."/>
            <person name="Gonthier P."/>
            <person name="Grimwood J."/>
            <person name="Fossdal C.G."/>
            <person name="Hansson D."/>
            <person name="Henrissat B."/>
            <person name="Hietala A."/>
            <person name="Himmelstrand K."/>
            <person name="Hoffmeister D."/>
            <person name="Hogberg N."/>
            <person name="James T.Y."/>
            <person name="Karlsson M."/>
            <person name="Kohler A."/>
            <person name="Kues U."/>
            <person name="Lee Y.H."/>
            <person name="Lin Y.C."/>
            <person name="Lind M."/>
            <person name="Lindquist E."/>
            <person name="Lombard V."/>
            <person name="Lucas S."/>
            <person name="Lunden K."/>
            <person name="Morin E."/>
            <person name="Murat C."/>
            <person name="Park J."/>
            <person name="Raffaello T."/>
            <person name="Rouze P."/>
            <person name="Salamov A."/>
            <person name="Schmutz J."/>
            <person name="Solheim H."/>
            <person name="Stahlberg J."/>
            <person name="Velez H."/>
            <person name="de Vries R.P."/>
            <person name="Wiebenga A."/>
            <person name="Woodward S."/>
            <person name="Yakovlev I."/>
            <person name="Garbelotto M."/>
            <person name="Martin F."/>
            <person name="Grigoriev I.V."/>
            <person name="Stenlid J."/>
        </authorList>
    </citation>
    <scope>NUCLEOTIDE SEQUENCE [LARGE SCALE GENOMIC DNA]</scope>
    <source>
        <strain evidence="2 3">TC 32-1</strain>
    </source>
</reference>
<feature type="compositionally biased region" description="Basic and acidic residues" evidence="1">
    <location>
        <begin position="162"/>
        <end position="171"/>
    </location>
</feature>
<proteinExistence type="predicted"/>
<keyword evidence="3" id="KW-1185">Reference proteome</keyword>
<feature type="compositionally biased region" description="Pro residues" evidence="1">
    <location>
        <begin position="119"/>
        <end position="129"/>
    </location>
</feature>
<evidence type="ECO:0000256" key="1">
    <source>
        <dbReference type="SAM" id="MobiDB-lite"/>
    </source>
</evidence>
<organism evidence="2 3">
    <name type="scientific">Heterobasidion irregulare (strain TC 32-1)</name>
    <dbReference type="NCBI Taxonomy" id="747525"/>
    <lineage>
        <taxon>Eukaryota</taxon>
        <taxon>Fungi</taxon>
        <taxon>Dikarya</taxon>
        <taxon>Basidiomycota</taxon>
        <taxon>Agaricomycotina</taxon>
        <taxon>Agaricomycetes</taxon>
        <taxon>Russulales</taxon>
        <taxon>Bondarzewiaceae</taxon>
        <taxon>Heterobasidion</taxon>
        <taxon>Heterobasidion annosum species complex</taxon>
    </lineage>
</organism>
<protein>
    <submittedName>
        <fullName evidence="2">Uncharacterized protein</fullName>
    </submittedName>
</protein>
<dbReference type="EMBL" id="KI925465">
    <property type="protein sequence ID" value="ETW76035.1"/>
    <property type="molecule type" value="Genomic_DNA"/>
</dbReference>
<accession>W4JSE7</accession>
<feature type="region of interest" description="Disordered" evidence="1">
    <location>
        <begin position="50"/>
        <end position="101"/>
    </location>
</feature>
<dbReference type="GeneID" id="20677140"/>
<dbReference type="AlphaFoldDB" id="W4JSE7"/>
<evidence type="ECO:0000313" key="2">
    <source>
        <dbReference type="EMBL" id="ETW76035.1"/>
    </source>
</evidence>
<dbReference type="Proteomes" id="UP000030671">
    <property type="component" value="Unassembled WGS sequence"/>
</dbReference>
<dbReference type="RefSeq" id="XP_009552259.1">
    <property type="nucleotide sequence ID" value="XM_009553964.1"/>
</dbReference>
<dbReference type="InParanoid" id="W4JSE7"/>
<feature type="compositionally biased region" description="Low complexity" evidence="1">
    <location>
        <begin position="317"/>
        <end position="327"/>
    </location>
</feature>
<dbReference type="KEGG" id="hir:HETIRDRAFT_461114"/>
<feature type="region of interest" description="Disordered" evidence="1">
    <location>
        <begin position="278"/>
        <end position="414"/>
    </location>
</feature>
<feature type="region of interest" description="Disordered" evidence="1">
    <location>
        <begin position="114"/>
        <end position="173"/>
    </location>
</feature>
<evidence type="ECO:0000313" key="3">
    <source>
        <dbReference type="Proteomes" id="UP000030671"/>
    </source>
</evidence>
<dbReference type="HOGENOM" id="CLU_630148_0_0_1"/>
<gene>
    <name evidence="2" type="ORF">HETIRDRAFT_461114</name>
</gene>